<dbReference type="Proteomes" id="UP000000305">
    <property type="component" value="Unassembled WGS sequence"/>
</dbReference>
<reference evidence="1 2" key="1">
    <citation type="journal article" date="2011" name="Science">
        <title>The ecoresponsive genome of Daphnia pulex.</title>
        <authorList>
            <person name="Colbourne J.K."/>
            <person name="Pfrender M.E."/>
            <person name="Gilbert D."/>
            <person name="Thomas W.K."/>
            <person name="Tucker A."/>
            <person name="Oakley T.H."/>
            <person name="Tokishita S."/>
            <person name="Aerts A."/>
            <person name="Arnold G.J."/>
            <person name="Basu M.K."/>
            <person name="Bauer D.J."/>
            <person name="Caceres C.E."/>
            <person name="Carmel L."/>
            <person name="Casola C."/>
            <person name="Choi J.H."/>
            <person name="Detter J.C."/>
            <person name="Dong Q."/>
            <person name="Dusheyko S."/>
            <person name="Eads B.D."/>
            <person name="Frohlich T."/>
            <person name="Geiler-Samerotte K.A."/>
            <person name="Gerlach D."/>
            <person name="Hatcher P."/>
            <person name="Jogdeo S."/>
            <person name="Krijgsveld J."/>
            <person name="Kriventseva E.V."/>
            <person name="Kultz D."/>
            <person name="Laforsch C."/>
            <person name="Lindquist E."/>
            <person name="Lopez J."/>
            <person name="Manak J.R."/>
            <person name="Muller J."/>
            <person name="Pangilinan J."/>
            <person name="Patwardhan R.P."/>
            <person name="Pitluck S."/>
            <person name="Pritham E.J."/>
            <person name="Rechtsteiner A."/>
            <person name="Rho M."/>
            <person name="Rogozin I.B."/>
            <person name="Sakarya O."/>
            <person name="Salamov A."/>
            <person name="Schaack S."/>
            <person name="Shapiro H."/>
            <person name="Shiga Y."/>
            <person name="Skalitzky C."/>
            <person name="Smith Z."/>
            <person name="Souvorov A."/>
            <person name="Sung W."/>
            <person name="Tang Z."/>
            <person name="Tsuchiya D."/>
            <person name="Tu H."/>
            <person name="Vos H."/>
            <person name="Wang M."/>
            <person name="Wolf Y.I."/>
            <person name="Yamagata H."/>
            <person name="Yamada T."/>
            <person name="Ye Y."/>
            <person name="Shaw J.R."/>
            <person name="Andrews J."/>
            <person name="Crease T.J."/>
            <person name="Tang H."/>
            <person name="Lucas S.M."/>
            <person name="Robertson H.M."/>
            <person name="Bork P."/>
            <person name="Koonin E.V."/>
            <person name="Zdobnov E.M."/>
            <person name="Grigoriev I.V."/>
            <person name="Lynch M."/>
            <person name="Boore J.L."/>
        </authorList>
    </citation>
    <scope>NUCLEOTIDE SEQUENCE [LARGE SCALE GENOMIC DNA]</scope>
</reference>
<dbReference type="KEGG" id="dpx:DAPPUDRAFT_256556"/>
<accession>E9HBM4</accession>
<dbReference type="EMBL" id="GL732616">
    <property type="protein sequence ID" value="EFX70896.1"/>
    <property type="molecule type" value="Genomic_DNA"/>
</dbReference>
<sequence length="82" mass="9356">MKFRFDCLKLSEPDQKSWLVSLITSAYTYREWVVTPTDPKGKEAFHFVLNEGANVAEAMNFCVGLANFDLVKTSNRGRHRTA</sequence>
<dbReference type="AlphaFoldDB" id="E9HBM4"/>
<gene>
    <name evidence="1" type="ORF">DAPPUDRAFT_256556</name>
</gene>
<proteinExistence type="predicted"/>
<evidence type="ECO:0000313" key="1">
    <source>
        <dbReference type="EMBL" id="EFX70896.1"/>
    </source>
</evidence>
<dbReference type="InParanoid" id="E9HBM4"/>
<organism evidence="1 2">
    <name type="scientific">Daphnia pulex</name>
    <name type="common">Water flea</name>
    <dbReference type="NCBI Taxonomy" id="6669"/>
    <lineage>
        <taxon>Eukaryota</taxon>
        <taxon>Metazoa</taxon>
        <taxon>Ecdysozoa</taxon>
        <taxon>Arthropoda</taxon>
        <taxon>Crustacea</taxon>
        <taxon>Branchiopoda</taxon>
        <taxon>Diplostraca</taxon>
        <taxon>Cladocera</taxon>
        <taxon>Anomopoda</taxon>
        <taxon>Daphniidae</taxon>
        <taxon>Daphnia</taxon>
    </lineage>
</organism>
<keyword evidence="2" id="KW-1185">Reference proteome</keyword>
<name>E9HBM4_DAPPU</name>
<dbReference type="OrthoDB" id="9547406at2759"/>
<protein>
    <submittedName>
        <fullName evidence="1">Uncharacterized protein</fullName>
    </submittedName>
</protein>
<evidence type="ECO:0000313" key="2">
    <source>
        <dbReference type="Proteomes" id="UP000000305"/>
    </source>
</evidence>
<dbReference type="HOGENOM" id="CLU_2560627_0_0_1"/>